<evidence type="ECO:0000256" key="1">
    <source>
        <dbReference type="ARBA" id="ARBA00023239"/>
    </source>
</evidence>
<comment type="caution">
    <text evidence="4">The sequence shown here is derived from an EMBL/GenBank/DDBJ whole genome shotgun (WGS) entry which is preliminary data.</text>
</comment>
<keyword evidence="2" id="KW-0460">Magnesium</keyword>
<keyword evidence="1 2" id="KW-0456">Lyase</keyword>
<comment type="cofactor">
    <cofactor evidence="2">
        <name>Mg(2+)</name>
        <dbReference type="ChEBI" id="CHEBI:18420"/>
    </cofactor>
</comment>
<evidence type="ECO:0000313" key="5">
    <source>
        <dbReference type="Proteomes" id="UP001519332"/>
    </source>
</evidence>
<dbReference type="Proteomes" id="UP001519332">
    <property type="component" value="Unassembled WGS sequence"/>
</dbReference>
<evidence type="ECO:0000313" key="4">
    <source>
        <dbReference type="EMBL" id="MBP2328296.1"/>
    </source>
</evidence>
<dbReference type="RefSeq" id="WP_209645314.1">
    <property type="nucleotide sequence ID" value="NZ_JAGINW010000001.1"/>
</dbReference>
<dbReference type="Pfam" id="PF19086">
    <property type="entry name" value="Terpene_syn_C_2"/>
    <property type="match status" value="1"/>
</dbReference>
<dbReference type="SUPFAM" id="SSF48576">
    <property type="entry name" value="Terpenoid synthases"/>
    <property type="match status" value="1"/>
</dbReference>
<evidence type="ECO:0000256" key="2">
    <source>
        <dbReference type="RuleBase" id="RU366034"/>
    </source>
</evidence>
<evidence type="ECO:0000256" key="3">
    <source>
        <dbReference type="SAM" id="MobiDB-lite"/>
    </source>
</evidence>
<gene>
    <name evidence="4" type="ORF">JOF56_008681</name>
</gene>
<sequence>MTRTGGVPGLLLPFEGGRCEPEAFVRQRARSVRERLEAAGLGRFAQSDDVMADLICRTSPQAQADTIAPLADWLLWLFPLDDLCEEIFTADRARVLVPAGTTDLTGHLLATAFPPVVATGMTEFRDDVTARMSPGWGEQFRRDLDDYLLHAILFAETSAENDLPALDEFLVVRRAEGAAKPTLDLVELAARTDLPEQFRNSTAWRRLLDACADVLTWTNDIYSYKKERRAGNLFNLVDVLVHHGRLSEQDARARAVDMTVDRPGPARPAGRCRRPAEAGTPPPRRQ</sequence>
<proteinExistence type="inferred from homology"/>
<organism evidence="4 5">
    <name type="scientific">Kibdelosporangium banguiense</name>
    <dbReference type="NCBI Taxonomy" id="1365924"/>
    <lineage>
        <taxon>Bacteria</taxon>
        <taxon>Bacillati</taxon>
        <taxon>Actinomycetota</taxon>
        <taxon>Actinomycetes</taxon>
        <taxon>Pseudonocardiales</taxon>
        <taxon>Pseudonocardiaceae</taxon>
        <taxon>Kibdelosporangium</taxon>
    </lineage>
</organism>
<feature type="region of interest" description="Disordered" evidence="3">
    <location>
        <begin position="259"/>
        <end position="286"/>
    </location>
</feature>
<dbReference type="PANTHER" id="PTHR35201">
    <property type="entry name" value="TERPENE SYNTHASE"/>
    <property type="match status" value="1"/>
</dbReference>
<comment type="similarity">
    <text evidence="2">Belongs to the terpene synthase family.</text>
</comment>
<dbReference type="InterPro" id="IPR034686">
    <property type="entry name" value="Terpene_cyclase-like_2"/>
</dbReference>
<reference evidence="4 5" key="1">
    <citation type="submission" date="2021-03" db="EMBL/GenBank/DDBJ databases">
        <title>Sequencing the genomes of 1000 actinobacteria strains.</title>
        <authorList>
            <person name="Klenk H.-P."/>
        </authorList>
    </citation>
    <scope>NUCLEOTIDE SEQUENCE [LARGE SCALE GENOMIC DNA]</scope>
    <source>
        <strain evidence="4 5">DSM 46670</strain>
    </source>
</reference>
<accession>A0ABS4TV62</accession>
<dbReference type="Gene3D" id="1.10.600.10">
    <property type="entry name" value="Farnesyl Diphosphate Synthase"/>
    <property type="match status" value="1"/>
</dbReference>
<keyword evidence="5" id="KW-1185">Reference proteome</keyword>
<name>A0ABS4TV62_9PSEU</name>
<dbReference type="EMBL" id="JAGINW010000001">
    <property type="protein sequence ID" value="MBP2328296.1"/>
    <property type="molecule type" value="Genomic_DNA"/>
</dbReference>
<dbReference type="PANTHER" id="PTHR35201:SF4">
    <property type="entry name" value="BETA-PINACENE SYNTHASE-RELATED"/>
    <property type="match status" value="1"/>
</dbReference>
<keyword evidence="2" id="KW-0479">Metal-binding</keyword>
<dbReference type="InterPro" id="IPR008949">
    <property type="entry name" value="Isoprenoid_synthase_dom_sf"/>
</dbReference>
<dbReference type="EC" id="4.2.3.-" evidence="2"/>
<protein>
    <recommendedName>
        <fullName evidence="2">Terpene synthase</fullName>
        <ecNumber evidence="2">4.2.3.-</ecNumber>
    </recommendedName>
</protein>